<evidence type="ECO:0000259" key="2">
    <source>
        <dbReference type="PROSITE" id="PS50053"/>
    </source>
</evidence>
<protein>
    <submittedName>
        <fullName evidence="4">Ubiquitin family domain-containing protein</fullName>
    </submittedName>
</protein>
<evidence type="ECO:0000259" key="3">
    <source>
        <dbReference type="PROSITE" id="PS50157"/>
    </source>
</evidence>
<organism evidence="4 5">
    <name type="scientific">Ditylenchus destructor</name>
    <dbReference type="NCBI Taxonomy" id="166010"/>
    <lineage>
        <taxon>Eukaryota</taxon>
        <taxon>Metazoa</taxon>
        <taxon>Ecdysozoa</taxon>
        <taxon>Nematoda</taxon>
        <taxon>Chromadorea</taxon>
        <taxon>Rhabditida</taxon>
        <taxon>Tylenchina</taxon>
        <taxon>Tylenchomorpha</taxon>
        <taxon>Sphaerularioidea</taxon>
        <taxon>Anguinidae</taxon>
        <taxon>Anguininae</taxon>
        <taxon>Ditylenchus</taxon>
    </lineage>
</organism>
<keyword evidence="1" id="KW-0862">Zinc</keyword>
<reference evidence="4" key="1">
    <citation type="submission" date="2022-01" db="EMBL/GenBank/DDBJ databases">
        <title>Genome Sequence Resource for Two Populations of Ditylenchus destructor, the Migratory Endoparasitic Phytonematode.</title>
        <authorList>
            <person name="Zhang H."/>
            <person name="Lin R."/>
            <person name="Xie B."/>
        </authorList>
    </citation>
    <scope>NUCLEOTIDE SEQUENCE</scope>
    <source>
        <strain evidence="4">BazhouSP</strain>
    </source>
</reference>
<sequence length="207" mass="23546">MDVPGPRMFRCTQCTANFQCESDILRHLSVKHLRYFPYSCNHCEESDEIYPTATEDDMNEHVVRKHPGSETSFNVVKVRDTEAKLKVLIEESRLAGVNQDAMSLETAQEPVSDPVALRHGAPTRAPTRVLFSSAFWITVNLMNGQKVFNVRSDDTVVSLKEKIQATNAMRSDFYLFSEPAVRRMHDEKRLSDYKIEEGSRVHVLPGA</sequence>
<keyword evidence="5" id="KW-1185">Reference proteome</keyword>
<dbReference type="GO" id="GO:0008270">
    <property type="term" value="F:zinc ion binding"/>
    <property type="evidence" value="ECO:0007669"/>
    <property type="project" value="UniProtKB-KW"/>
</dbReference>
<dbReference type="Gene3D" id="3.30.160.60">
    <property type="entry name" value="Classic Zinc Finger"/>
    <property type="match status" value="1"/>
</dbReference>
<comment type="caution">
    <text evidence="4">The sequence shown here is derived from an EMBL/GenBank/DDBJ whole genome shotgun (WGS) entry which is preliminary data.</text>
</comment>
<dbReference type="InterPro" id="IPR036236">
    <property type="entry name" value="Znf_C2H2_sf"/>
</dbReference>
<evidence type="ECO:0000256" key="1">
    <source>
        <dbReference type="PROSITE-ProRule" id="PRU00042"/>
    </source>
</evidence>
<dbReference type="PROSITE" id="PS50157">
    <property type="entry name" value="ZINC_FINGER_C2H2_2"/>
    <property type="match status" value="1"/>
</dbReference>
<dbReference type="Proteomes" id="UP001201812">
    <property type="component" value="Unassembled WGS sequence"/>
</dbReference>
<dbReference type="AlphaFoldDB" id="A0AAD4R2D5"/>
<dbReference type="SUPFAM" id="SSF54236">
    <property type="entry name" value="Ubiquitin-like"/>
    <property type="match status" value="1"/>
</dbReference>
<dbReference type="Pfam" id="PF00240">
    <property type="entry name" value="ubiquitin"/>
    <property type="match status" value="1"/>
</dbReference>
<keyword evidence="1" id="KW-0479">Metal-binding</keyword>
<feature type="domain" description="C2H2-type" evidence="3">
    <location>
        <begin position="9"/>
        <end position="37"/>
    </location>
</feature>
<gene>
    <name evidence="4" type="ORF">DdX_13754</name>
</gene>
<dbReference type="PROSITE" id="PS50053">
    <property type="entry name" value="UBIQUITIN_2"/>
    <property type="match status" value="1"/>
</dbReference>
<dbReference type="InterPro" id="IPR000626">
    <property type="entry name" value="Ubiquitin-like_dom"/>
</dbReference>
<dbReference type="InterPro" id="IPR029071">
    <property type="entry name" value="Ubiquitin-like_domsf"/>
</dbReference>
<evidence type="ECO:0000313" key="4">
    <source>
        <dbReference type="EMBL" id="KAI1705284.1"/>
    </source>
</evidence>
<dbReference type="SMART" id="SM00355">
    <property type="entry name" value="ZnF_C2H2"/>
    <property type="match status" value="2"/>
</dbReference>
<dbReference type="InterPro" id="IPR013087">
    <property type="entry name" value="Znf_C2H2_type"/>
</dbReference>
<keyword evidence="1" id="KW-0863">Zinc-finger</keyword>
<dbReference type="SUPFAM" id="SSF57667">
    <property type="entry name" value="beta-beta-alpha zinc fingers"/>
    <property type="match status" value="1"/>
</dbReference>
<name>A0AAD4R2D5_9BILA</name>
<evidence type="ECO:0000313" key="5">
    <source>
        <dbReference type="Proteomes" id="UP001201812"/>
    </source>
</evidence>
<accession>A0AAD4R2D5</accession>
<dbReference type="PROSITE" id="PS00028">
    <property type="entry name" value="ZINC_FINGER_C2H2_1"/>
    <property type="match status" value="1"/>
</dbReference>
<dbReference type="Gene3D" id="3.10.20.90">
    <property type="entry name" value="Phosphatidylinositol 3-kinase Catalytic Subunit, Chain A, domain 1"/>
    <property type="match status" value="1"/>
</dbReference>
<feature type="domain" description="Ubiquitin-like" evidence="2">
    <location>
        <begin position="135"/>
        <end position="204"/>
    </location>
</feature>
<dbReference type="CDD" id="cd17039">
    <property type="entry name" value="Ubl_ubiquitin_like"/>
    <property type="match status" value="1"/>
</dbReference>
<dbReference type="EMBL" id="JAKKPZ010000058">
    <property type="protein sequence ID" value="KAI1705284.1"/>
    <property type="molecule type" value="Genomic_DNA"/>
</dbReference>
<proteinExistence type="predicted"/>